<proteinExistence type="inferred from homology"/>
<protein>
    <recommendedName>
        <fullName evidence="1">Ubiquitin carboxyl-terminal hydrolase</fullName>
        <ecNumber evidence="1">3.4.19.12</ecNumber>
    </recommendedName>
</protein>
<keyword evidence="1 4" id="KW-0378">Hydrolase</keyword>
<accession>A0AAV1FAB2</accession>
<dbReference type="Pfam" id="PF00443">
    <property type="entry name" value="UCH"/>
    <property type="match status" value="1"/>
</dbReference>
<reference evidence="4" key="1">
    <citation type="submission" date="2023-08" db="EMBL/GenBank/DDBJ databases">
        <authorList>
            <person name="Alioto T."/>
            <person name="Alioto T."/>
            <person name="Gomez Garrido J."/>
        </authorList>
    </citation>
    <scope>NUCLEOTIDE SEQUENCE</scope>
</reference>
<dbReference type="GO" id="GO:0000082">
    <property type="term" value="P:G1/S transition of mitotic cell cycle"/>
    <property type="evidence" value="ECO:0007669"/>
    <property type="project" value="TreeGrafter"/>
</dbReference>
<dbReference type="InterPro" id="IPR018200">
    <property type="entry name" value="USP_CS"/>
</dbReference>
<evidence type="ECO:0000256" key="2">
    <source>
        <dbReference type="SAM" id="MobiDB-lite"/>
    </source>
</evidence>
<dbReference type="CDD" id="cd02257">
    <property type="entry name" value="Peptidase_C19"/>
    <property type="match status" value="1"/>
</dbReference>
<dbReference type="Proteomes" id="UP001178508">
    <property type="component" value="Chromosome 6"/>
</dbReference>
<dbReference type="PANTHER" id="PTHR24006:SF915">
    <property type="entry name" value="UBIQUITIN CARBOXYL-TERMINAL HYDROLASE-RELATED"/>
    <property type="match status" value="1"/>
</dbReference>
<keyword evidence="1" id="KW-0833">Ubl conjugation pathway</keyword>
<dbReference type="GO" id="GO:0006508">
    <property type="term" value="P:proteolysis"/>
    <property type="evidence" value="ECO:0007669"/>
    <property type="project" value="UniProtKB-KW"/>
</dbReference>
<sequence>MANLPKERGPTLPFSHGYHSWVLHCTSGHNNVALSISSYLIAQAVVAKKSQPIPVKGEAPRIACSSFNRSTDEVSQSRVPQSEPRVAYHQVNLGFPNPAQNCYMNSSLQSLLTLTQFVRDIRSQEEVWSLIPEAQLMSVTVLEASNTENCNPQLSWLRRLFGQPLRKVSPTEREYISHQQRNLASDGLAGSTAPPPGEKNNQPKEKKWSCRFFKCCSRKKRVTPLSDHEDQQKPLQKLQRSLVKEKSHQAGDSILVLEDFREDEEEKPHQQEKKLTVPFAQQTVIASSAKEKANVEDNTDEVSQRRLSQWEQRLTCRQVSLGFPNPAQNCYMNSSLQSLLTLTQFVRDIRSQEEVWSLIPEAQLMSYFMDIACLRDVGDMRRKLEALCEFKRLLSVKAPEFVDNHQKDAHEFLIAVLGQMRDLAAPLRQVAYILGRSYRCPVERNLVFKMQNTRKCKRCGSPSVREEEFLNLSLDLIPGGSVQQMLQEFEKETDIEFNCECGDTTSAQCSTFTTLPNFLVLQLKRFNFTESYELVKCHDPVDLTRELIVTSSQAKSWYSLVSVISHLGSEGNAGHYISSGLHPDMDPETAGINKPGGWEPERTCDDTCGLYPNLILVGRADL</sequence>
<name>A0AAV1FAB2_XYRNO</name>
<dbReference type="InterPro" id="IPR038765">
    <property type="entry name" value="Papain-like_cys_pep_sf"/>
</dbReference>
<gene>
    <name evidence="4" type="ORF">XNOV1_A024923</name>
</gene>
<keyword evidence="1" id="KW-0645">Protease</keyword>
<feature type="domain" description="USP" evidence="3">
    <location>
        <begin position="321"/>
        <end position="622"/>
    </location>
</feature>
<dbReference type="InterPro" id="IPR050164">
    <property type="entry name" value="Peptidase_C19"/>
</dbReference>
<dbReference type="GO" id="GO:0004843">
    <property type="term" value="F:cysteine-type deubiquitinase activity"/>
    <property type="evidence" value="ECO:0007669"/>
    <property type="project" value="UniProtKB-UniRule"/>
</dbReference>
<dbReference type="InterPro" id="IPR001394">
    <property type="entry name" value="Peptidase_C19_UCH"/>
</dbReference>
<dbReference type="PROSITE" id="PS50235">
    <property type="entry name" value="USP_3"/>
    <property type="match status" value="1"/>
</dbReference>
<dbReference type="PROSITE" id="PS00972">
    <property type="entry name" value="USP_1"/>
    <property type="match status" value="2"/>
</dbReference>
<comment type="catalytic activity">
    <reaction evidence="1">
        <text>Thiol-dependent hydrolysis of ester, thioester, amide, peptide and isopeptide bonds formed by the C-terminal Gly of ubiquitin (a 76-residue protein attached to proteins as an intracellular targeting signal).</text>
        <dbReference type="EC" id="3.4.19.12"/>
    </reaction>
</comment>
<evidence type="ECO:0000313" key="5">
    <source>
        <dbReference type="Proteomes" id="UP001178508"/>
    </source>
</evidence>
<keyword evidence="5" id="KW-1185">Reference proteome</keyword>
<keyword evidence="1" id="KW-0788">Thiol protease</keyword>
<dbReference type="GO" id="GO:0005634">
    <property type="term" value="C:nucleus"/>
    <property type="evidence" value="ECO:0007669"/>
    <property type="project" value="TreeGrafter"/>
</dbReference>
<evidence type="ECO:0000259" key="3">
    <source>
        <dbReference type="PROSITE" id="PS50235"/>
    </source>
</evidence>
<dbReference type="PROSITE" id="PS00973">
    <property type="entry name" value="USP_2"/>
    <property type="match status" value="1"/>
</dbReference>
<dbReference type="EMBL" id="OY660869">
    <property type="protein sequence ID" value="CAJ1057896.1"/>
    <property type="molecule type" value="Genomic_DNA"/>
</dbReference>
<dbReference type="PANTHER" id="PTHR24006">
    <property type="entry name" value="UBIQUITIN CARBOXYL-TERMINAL HYDROLASE"/>
    <property type="match status" value="1"/>
</dbReference>
<evidence type="ECO:0000256" key="1">
    <source>
        <dbReference type="RuleBase" id="RU366025"/>
    </source>
</evidence>
<dbReference type="GO" id="GO:0016579">
    <property type="term" value="P:protein deubiquitination"/>
    <property type="evidence" value="ECO:0007669"/>
    <property type="project" value="InterPro"/>
</dbReference>
<comment type="similarity">
    <text evidence="1">Belongs to the peptidase C19 family.</text>
</comment>
<dbReference type="InterPro" id="IPR028889">
    <property type="entry name" value="USP"/>
</dbReference>
<dbReference type="EC" id="3.4.19.12" evidence="1"/>
<dbReference type="SUPFAM" id="SSF54001">
    <property type="entry name" value="Cysteine proteinases"/>
    <property type="match status" value="2"/>
</dbReference>
<dbReference type="GO" id="GO:0005829">
    <property type="term" value="C:cytosol"/>
    <property type="evidence" value="ECO:0007669"/>
    <property type="project" value="TreeGrafter"/>
</dbReference>
<feature type="region of interest" description="Disordered" evidence="2">
    <location>
        <begin position="184"/>
        <end position="205"/>
    </location>
</feature>
<dbReference type="AlphaFoldDB" id="A0AAV1FAB2"/>
<feature type="region of interest" description="Disordered" evidence="2">
    <location>
        <begin position="223"/>
        <end position="246"/>
    </location>
</feature>
<evidence type="ECO:0000313" key="4">
    <source>
        <dbReference type="EMBL" id="CAJ1057896.1"/>
    </source>
</evidence>
<organism evidence="4 5">
    <name type="scientific">Xyrichtys novacula</name>
    <name type="common">Pearly razorfish</name>
    <name type="synonym">Hemipteronotus novacula</name>
    <dbReference type="NCBI Taxonomy" id="13765"/>
    <lineage>
        <taxon>Eukaryota</taxon>
        <taxon>Metazoa</taxon>
        <taxon>Chordata</taxon>
        <taxon>Craniata</taxon>
        <taxon>Vertebrata</taxon>
        <taxon>Euteleostomi</taxon>
        <taxon>Actinopterygii</taxon>
        <taxon>Neopterygii</taxon>
        <taxon>Teleostei</taxon>
        <taxon>Neoteleostei</taxon>
        <taxon>Acanthomorphata</taxon>
        <taxon>Eupercaria</taxon>
        <taxon>Labriformes</taxon>
        <taxon>Labridae</taxon>
        <taxon>Xyrichtys</taxon>
    </lineage>
</organism>
<dbReference type="Gene3D" id="3.90.70.10">
    <property type="entry name" value="Cysteine proteinases"/>
    <property type="match status" value="1"/>
</dbReference>